<proteinExistence type="predicted"/>
<feature type="region of interest" description="Disordered" evidence="1">
    <location>
        <begin position="239"/>
        <end position="261"/>
    </location>
</feature>
<comment type="caution">
    <text evidence="2">The sequence shown here is derived from an EMBL/GenBank/DDBJ whole genome shotgun (WGS) entry which is preliminary data.</text>
</comment>
<accession>A0A2I0J7D8</accession>
<dbReference type="Proteomes" id="UP000233551">
    <property type="component" value="Unassembled WGS sequence"/>
</dbReference>
<protein>
    <submittedName>
        <fullName evidence="2">Uncharacterized protein</fullName>
    </submittedName>
</protein>
<reference evidence="2 3" key="1">
    <citation type="submission" date="2017-11" db="EMBL/GenBank/DDBJ databases">
        <title>De-novo sequencing of pomegranate (Punica granatum L.) genome.</title>
        <authorList>
            <person name="Akparov Z."/>
            <person name="Amiraslanov A."/>
            <person name="Hajiyeva S."/>
            <person name="Abbasov M."/>
            <person name="Kaur K."/>
            <person name="Hamwieh A."/>
            <person name="Solovyev V."/>
            <person name="Salamov A."/>
            <person name="Braich B."/>
            <person name="Kosarev P."/>
            <person name="Mahmoud A."/>
            <person name="Hajiyev E."/>
            <person name="Babayeva S."/>
            <person name="Izzatullayeva V."/>
            <person name="Mammadov A."/>
            <person name="Mammadov A."/>
            <person name="Sharifova S."/>
            <person name="Ojaghi J."/>
            <person name="Eynullazada K."/>
            <person name="Bayramov B."/>
            <person name="Abdulazimova A."/>
            <person name="Shahmuradov I."/>
        </authorList>
    </citation>
    <scope>NUCLEOTIDE SEQUENCE [LARGE SCALE GENOMIC DNA]</scope>
    <source>
        <strain evidence="3">cv. AG2017</strain>
        <tissue evidence="2">Leaf</tissue>
    </source>
</reference>
<keyword evidence="3" id="KW-1185">Reference proteome</keyword>
<dbReference type="EMBL" id="PGOL01001969">
    <property type="protein sequence ID" value="PKI52154.1"/>
    <property type="molecule type" value="Genomic_DNA"/>
</dbReference>
<gene>
    <name evidence="2" type="ORF">CRG98_027450</name>
</gene>
<evidence type="ECO:0000256" key="1">
    <source>
        <dbReference type="SAM" id="MobiDB-lite"/>
    </source>
</evidence>
<dbReference type="AlphaFoldDB" id="A0A2I0J7D8"/>
<name>A0A2I0J7D8_PUNGR</name>
<evidence type="ECO:0000313" key="3">
    <source>
        <dbReference type="Proteomes" id="UP000233551"/>
    </source>
</evidence>
<evidence type="ECO:0000313" key="2">
    <source>
        <dbReference type="EMBL" id="PKI52154.1"/>
    </source>
</evidence>
<sequence>MGSKKANGLFLESSNILDAPYLEKFPKKDCPHERRIVDSIPRDRVVTLADPTMNSDPGFYCAFFCHDCRVVVKVAADVPHWSQRARIGDTLVKSEERYIDSHISENSSRTVRLILLQVEWGGCCSENSNSLETDVVARAVALCQMPDLLLGHCTFVGDAPIFSFGSPKRPIDTPKPRDPKALMRATTRVHILVRTVPGQIGPSPPQRSANGHQATISPEARCIYRLRELTISRRHPLSERQDTVKNEDHARHPLPTTSIYTWTSPSNTHAAATSFTHTLGANVDYNLTRPTAPFLEGSKPDRHIERPIELLDIIEDVSICPYLANGSPRRPRIEAFENGTHQHFRNKTLHRSLKITCTKEQEQRWTLIPDSTGYVGASPPIPNPSSQDVGLPRTTIAPATGLAYARSHYSPNGEAGL</sequence>
<feature type="compositionally biased region" description="Basic and acidic residues" evidence="1">
    <location>
        <begin position="239"/>
        <end position="251"/>
    </location>
</feature>
<organism evidence="2 3">
    <name type="scientific">Punica granatum</name>
    <name type="common">Pomegranate</name>
    <dbReference type="NCBI Taxonomy" id="22663"/>
    <lineage>
        <taxon>Eukaryota</taxon>
        <taxon>Viridiplantae</taxon>
        <taxon>Streptophyta</taxon>
        <taxon>Embryophyta</taxon>
        <taxon>Tracheophyta</taxon>
        <taxon>Spermatophyta</taxon>
        <taxon>Magnoliopsida</taxon>
        <taxon>eudicotyledons</taxon>
        <taxon>Gunneridae</taxon>
        <taxon>Pentapetalae</taxon>
        <taxon>rosids</taxon>
        <taxon>malvids</taxon>
        <taxon>Myrtales</taxon>
        <taxon>Lythraceae</taxon>
        <taxon>Punica</taxon>
    </lineage>
</organism>